<name>A0A364LCJ2_TALAM</name>
<dbReference type="InterPro" id="IPR001077">
    <property type="entry name" value="COMT_C"/>
</dbReference>
<reference evidence="2 3" key="1">
    <citation type="journal article" date="2017" name="Biotechnol. Biofuels">
        <title>Differential beta-glucosidase expression as a function of carbon source availability in Talaromyces amestolkiae: a genomic and proteomic approach.</title>
        <authorList>
            <person name="de Eugenio L.I."/>
            <person name="Mendez-Liter J.A."/>
            <person name="Nieto-Dominguez M."/>
            <person name="Alonso L."/>
            <person name="Gil-Munoz J."/>
            <person name="Barriuso J."/>
            <person name="Prieto A."/>
            <person name="Martinez M.J."/>
        </authorList>
    </citation>
    <scope>NUCLEOTIDE SEQUENCE [LARGE SCALE GENOMIC DNA]</scope>
    <source>
        <strain evidence="2 3">CIB</strain>
    </source>
</reference>
<dbReference type="Gene3D" id="3.40.50.150">
    <property type="entry name" value="Vaccinia Virus protein VP39"/>
    <property type="match status" value="1"/>
</dbReference>
<dbReference type="Proteomes" id="UP000249363">
    <property type="component" value="Unassembled WGS sequence"/>
</dbReference>
<dbReference type="Pfam" id="PF00891">
    <property type="entry name" value="Methyltransf_2"/>
    <property type="match status" value="1"/>
</dbReference>
<dbReference type="GO" id="GO:0008171">
    <property type="term" value="F:O-methyltransferase activity"/>
    <property type="evidence" value="ECO:0007669"/>
    <property type="project" value="InterPro"/>
</dbReference>
<dbReference type="PANTHER" id="PTHR43712:SF19">
    <property type="entry name" value="DUAL O-METHYLTRANSFERASE_FAD-DEPENDENT MONOOXYGENASE ELCB"/>
    <property type="match status" value="1"/>
</dbReference>
<gene>
    <name evidence="2" type="ORF">BHQ10_009453</name>
</gene>
<sequence>MDEFTAHVRHVQSSDGVDVRHMVSGFNWEGVQEGGRVVDVGGSTGSAAIALARKFPHLSFIVQDLPANAETYVGWVKTFGKSTYVRVPMWKIVIDGIPVRHVEMSEEFKQELAAENTN</sequence>
<dbReference type="RefSeq" id="XP_040737955.1">
    <property type="nucleotide sequence ID" value="XM_040882370.1"/>
</dbReference>
<dbReference type="PANTHER" id="PTHR43712">
    <property type="entry name" value="PUTATIVE (AFU_ORTHOLOGUE AFUA_4G14580)-RELATED"/>
    <property type="match status" value="1"/>
</dbReference>
<protein>
    <recommendedName>
        <fullName evidence="1">O-methyltransferase C-terminal domain-containing protein</fullName>
    </recommendedName>
</protein>
<feature type="domain" description="O-methyltransferase C-terminal" evidence="1">
    <location>
        <begin position="9"/>
        <end position="70"/>
    </location>
</feature>
<dbReference type="SUPFAM" id="SSF53335">
    <property type="entry name" value="S-adenosyl-L-methionine-dependent methyltransferases"/>
    <property type="match status" value="1"/>
</dbReference>
<proteinExistence type="predicted"/>
<keyword evidence="3" id="KW-1185">Reference proteome</keyword>
<evidence type="ECO:0000313" key="2">
    <source>
        <dbReference type="EMBL" id="RAO73441.1"/>
    </source>
</evidence>
<comment type="caution">
    <text evidence="2">The sequence shown here is derived from an EMBL/GenBank/DDBJ whole genome shotgun (WGS) entry which is preliminary data.</text>
</comment>
<evidence type="ECO:0000259" key="1">
    <source>
        <dbReference type="Pfam" id="PF00891"/>
    </source>
</evidence>
<dbReference type="GeneID" id="63798667"/>
<dbReference type="OrthoDB" id="4509841at2759"/>
<evidence type="ECO:0000313" key="3">
    <source>
        <dbReference type="Proteomes" id="UP000249363"/>
    </source>
</evidence>
<accession>A0A364LCJ2</accession>
<dbReference type="AlphaFoldDB" id="A0A364LCJ2"/>
<dbReference type="EMBL" id="MIKG01000024">
    <property type="protein sequence ID" value="RAO73441.1"/>
    <property type="molecule type" value="Genomic_DNA"/>
</dbReference>
<organism evidence="2 3">
    <name type="scientific">Talaromyces amestolkiae</name>
    <dbReference type="NCBI Taxonomy" id="1196081"/>
    <lineage>
        <taxon>Eukaryota</taxon>
        <taxon>Fungi</taxon>
        <taxon>Dikarya</taxon>
        <taxon>Ascomycota</taxon>
        <taxon>Pezizomycotina</taxon>
        <taxon>Eurotiomycetes</taxon>
        <taxon>Eurotiomycetidae</taxon>
        <taxon>Eurotiales</taxon>
        <taxon>Trichocomaceae</taxon>
        <taxon>Talaromyces</taxon>
        <taxon>Talaromyces sect. Talaromyces</taxon>
    </lineage>
</organism>
<dbReference type="InterPro" id="IPR029063">
    <property type="entry name" value="SAM-dependent_MTases_sf"/>
</dbReference>